<evidence type="ECO:0000256" key="5">
    <source>
        <dbReference type="ARBA" id="ARBA00023002"/>
    </source>
</evidence>
<accession>A0A127F6X4</accession>
<dbReference type="Proteomes" id="UP000070250">
    <property type="component" value="Chromosome"/>
</dbReference>
<dbReference type="RefSeq" id="WP_066918742.1">
    <property type="nucleotide sequence ID" value="NZ_CP011971.1"/>
</dbReference>
<feature type="domain" description="Acyl-CoA dehydrogenase/oxidase N-terminal" evidence="9">
    <location>
        <begin position="6"/>
        <end position="125"/>
    </location>
</feature>
<protein>
    <recommendedName>
        <fullName evidence="12">Acyl-CoA dehydrogenase</fullName>
    </recommendedName>
</protein>
<proteinExistence type="inferred from homology"/>
<dbReference type="Pfam" id="PF02770">
    <property type="entry name" value="Acyl-CoA_dh_M"/>
    <property type="match status" value="1"/>
</dbReference>
<dbReference type="AlphaFoldDB" id="A0A127F6X4"/>
<dbReference type="SUPFAM" id="SSF47203">
    <property type="entry name" value="Acyl-CoA dehydrogenase C-terminal domain-like"/>
    <property type="match status" value="1"/>
</dbReference>
<dbReference type="InterPro" id="IPR006091">
    <property type="entry name" value="Acyl-CoA_Oxase/DH_mid-dom"/>
</dbReference>
<evidence type="ECO:0000256" key="1">
    <source>
        <dbReference type="ARBA" id="ARBA00001974"/>
    </source>
</evidence>
<dbReference type="PANTHER" id="PTHR43292">
    <property type="entry name" value="ACYL-COA DEHYDROGENASE"/>
    <property type="match status" value="1"/>
</dbReference>
<evidence type="ECO:0000259" key="9">
    <source>
        <dbReference type="Pfam" id="PF02771"/>
    </source>
</evidence>
<dbReference type="PANTHER" id="PTHR43292:SF3">
    <property type="entry name" value="ACYL-COA DEHYDROGENASE FADE29"/>
    <property type="match status" value="1"/>
</dbReference>
<evidence type="ECO:0000256" key="6">
    <source>
        <dbReference type="RuleBase" id="RU362125"/>
    </source>
</evidence>
<dbReference type="EMBL" id="CP011971">
    <property type="protein sequence ID" value="AMN46193.1"/>
    <property type="molecule type" value="Genomic_DNA"/>
</dbReference>
<dbReference type="Gene3D" id="1.20.140.10">
    <property type="entry name" value="Butyryl-CoA Dehydrogenase, subunit A, domain 3"/>
    <property type="match status" value="1"/>
</dbReference>
<dbReference type="STRING" id="465721.ACG33_03545"/>
<reference evidence="10 11" key="1">
    <citation type="submission" date="2015-06" db="EMBL/GenBank/DDBJ databases">
        <title>A Comprehensive Approach to Explore the Metabolic and Phylogenetic Diversity of Bacterial Steroid Degradation in the Environment: Testosterone as an Example.</title>
        <authorList>
            <person name="Yang F.-C."/>
            <person name="Chen Y.-L."/>
            <person name="Yu C.-P."/>
            <person name="Tang S.-L."/>
            <person name="Wang P.-H."/>
            <person name="Ismail W."/>
            <person name="Wang C.-H."/>
            <person name="Yang C.-Y."/>
            <person name="Chiang Y.-R."/>
        </authorList>
    </citation>
    <scope>NUCLEOTIDE SEQUENCE [LARGE SCALE GENOMIC DNA]</scope>
    <source>
        <strain evidence="10 11">DSM 18526</strain>
    </source>
</reference>
<evidence type="ECO:0000313" key="11">
    <source>
        <dbReference type="Proteomes" id="UP000070250"/>
    </source>
</evidence>
<evidence type="ECO:0000313" key="10">
    <source>
        <dbReference type="EMBL" id="AMN46193.1"/>
    </source>
</evidence>
<dbReference type="InterPro" id="IPR052161">
    <property type="entry name" value="Mycobact_Acyl-CoA_DH"/>
</dbReference>
<evidence type="ECO:0008006" key="12">
    <source>
        <dbReference type="Google" id="ProtNLM"/>
    </source>
</evidence>
<dbReference type="InterPro" id="IPR036250">
    <property type="entry name" value="AcylCo_DH-like_C"/>
</dbReference>
<organism evidence="10 11">
    <name type="scientific">Steroidobacter denitrificans</name>
    <dbReference type="NCBI Taxonomy" id="465721"/>
    <lineage>
        <taxon>Bacteria</taxon>
        <taxon>Pseudomonadati</taxon>
        <taxon>Pseudomonadota</taxon>
        <taxon>Gammaproteobacteria</taxon>
        <taxon>Steroidobacterales</taxon>
        <taxon>Steroidobacteraceae</taxon>
        <taxon>Steroidobacter</taxon>
    </lineage>
</organism>
<dbReference type="Pfam" id="PF00441">
    <property type="entry name" value="Acyl-CoA_dh_1"/>
    <property type="match status" value="1"/>
</dbReference>
<dbReference type="Pfam" id="PF02771">
    <property type="entry name" value="Acyl-CoA_dh_N"/>
    <property type="match status" value="1"/>
</dbReference>
<evidence type="ECO:0000256" key="3">
    <source>
        <dbReference type="ARBA" id="ARBA00022630"/>
    </source>
</evidence>
<keyword evidence="11" id="KW-1185">Reference proteome</keyword>
<feature type="domain" description="Acyl-CoA oxidase/dehydrogenase middle" evidence="8">
    <location>
        <begin position="129"/>
        <end position="222"/>
    </location>
</feature>
<dbReference type="InterPro" id="IPR013786">
    <property type="entry name" value="AcylCoA_DH/ox_N"/>
</dbReference>
<evidence type="ECO:0000259" key="7">
    <source>
        <dbReference type="Pfam" id="PF00441"/>
    </source>
</evidence>
<comment type="cofactor">
    <cofactor evidence="1 6">
        <name>FAD</name>
        <dbReference type="ChEBI" id="CHEBI:57692"/>
    </cofactor>
</comment>
<keyword evidence="4 6" id="KW-0274">FAD</keyword>
<evidence type="ECO:0000259" key="8">
    <source>
        <dbReference type="Pfam" id="PF02770"/>
    </source>
</evidence>
<dbReference type="Gene3D" id="2.40.110.10">
    <property type="entry name" value="Butyryl-CoA Dehydrogenase, subunit A, domain 2"/>
    <property type="match status" value="1"/>
</dbReference>
<dbReference type="InterPro" id="IPR009075">
    <property type="entry name" value="AcylCo_DH/oxidase_C"/>
</dbReference>
<keyword evidence="5 6" id="KW-0560">Oxidoreductase</keyword>
<dbReference type="InterPro" id="IPR046373">
    <property type="entry name" value="Acyl-CoA_Oxase/DH_mid-dom_sf"/>
</dbReference>
<evidence type="ECO:0000256" key="2">
    <source>
        <dbReference type="ARBA" id="ARBA00009347"/>
    </source>
</evidence>
<dbReference type="InterPro" id="IPR009100">
    <property type="entry name" value="AcylCoA_DH/oxidase_NM_dom_sf"/>
</dbReference>
<dbReference type="GO" id="GO:0050660">
    <property type="term" value="F:flavin adenine dinucleotide binding"/>
    <property type="evidence" value="ECO:0007669"/>
    <property type="project" value="InterPro"/>
</dbReference>
<dbReference type="InterPro" id="IPR037069">
    <property type="entry name" value="AcylCoA_DH/ox_N_sf"/>
</dbReference>
<dbReference type="KEGG" id="sdf:ACG33_03545"/>
<sequence>MDFRYTPDEQEFRLEVRKFIAEHCPPELKGFHEIHAEHVHLEMAFLKKMADKGWLGAAFPKEYGGLGGERMPMVEYILIDELHHADLEGVAVTLTYIVGIIGNTLLQIASEELKQEFLPRMLAAELRFAINYSEPDSGNDIASIRTRAVDDGDDFLITGQKRFITCADTSDYLWTLVRTEAGSVRHKGLSIVLMRSNLPGVTIQVFEMMNGIQTCEVYMDEVRVPKRYLVGERGRGWEHLMEALARERMTMINFKAVSEPFERFTQWVRGAEIDGQRLAADPVVRQSLANMHVKIAGGKMMQLIAGARTADKNYIPTLEASACKMYRAMLSWEKANLALDIMRSNGLLTEGSPDAPLDGWWAAEYGWAGHELSGAGGMDLNRKIIAQQGLGLPRWSN</sequence>
<gene>
    <name evidence="10" type="ORF">ACG33_03545</name>
</gene>
<name>A0A127F6X4_STEDE</name>
<evidence type="ECO:0000256" key="4">
    <source>
        <dbReference type="ARBA" id="ARBA00022827"/>
    </source>
</evidence>
<dbReference type="GO" id="GO:0016627">
    <property type="term" value="F:oxidoreductase activity, acting on the CH-CH group of donors"/>
    <property type="evidence" value="ECO:0007669"/>
    <property type="project" value="InterPro"/>
</dbReference>
<dbReference type="GO" id="GO:0005886">
    <property type="term" value="C:plasma membrane"/>
    <property type="evidence" value="ECO:0007669"/>
    <property type="project" value="TreeGrafter"/>
</dbReference>
<dbReference type="SUPFAM" id="SSF56645">
    <property type="entry name" value="Acyl-CoA dehydrogenase NM domain-like"/>
    <property type="match status" value="1"/>
</dbReference>
<keyword evidence="3 6" id="KW-0285">Flavoprotein</keyword>
<comment type="similarity">
    <text evidence="2 6">Belongs to the acyl-CoA dehydrogenase family.</text>
</comment>
<feature type="domain" description="Acyl-CoA dehydrogenase/oxidase C-terminal" evidence="7">
    <location>
        <begin position="234"/>
        <end position="352"/>
    </location>
</feature>
<dbReference type="Gene3D" id="1.10.540.10">
    <property type="entry name" value="Acyl-CoA dehydrogenase/oxidase, N-terminal domain"/>
    <property type="match status" value="1"/>
</dbReference>